<reference evidence="2 3" key="1">
    <citation type="submission" date="2023-08" db="EMBL/GenBank/DDBJ databases">
        <authorList>
            <person name="Girao M."/>
            <person name="Carvalho M.F."/>
        </authorList>
    </citation>
    <scope>NUCLEOTIDE SEQUENCE [LARGE SCALE GENOMIC DNA]</scope>
    <source>
        <strain evidence="2 3">CT-R113</strain>
    </source>
</reference>
<feature type="signal peptide" evidence="1">
    <location>
        <begin position="1"/>
        <end position="27"/>
    </location>
</feature>
<feature type="chain" id="PRO_5045765833" description="Secreted protein" evidence="1">
    <location>
        <begin position="28"/>
        <end position="80"/>
    </location>
</feature>
<proteinExistence type="predicted"/>
<evidence type="ECO:0008006" key="4">
    <source>
        <dbReference type="Google" id="ProtNLM"/>
    </source>
</evidence>
<organism evidence="2 3">
    <name type="scientific">Nocardiopsis codii</name>
    <dbReference type="NCBI Taxonomy" id="3065942"/>
    <lineage>
        <taxon>Bacteria</taxon>
        <taxon>Bacillati</taxon>
        <taxon>Actinomycetota</taxon>
        <taxon>Actinomycetes</taxon>
        <taxon>Streptosporangiales</taxon>
        <taxon>Nocardiopsidaceae</taxon>
        <taxon>Nocardiopsis</taxon>
    </lineage>
</organism>
<sequence length="80" mass="8068">MLKKTLATSAVVLASAGILLSAGPAAAHGGTWTSNFGSEFSGNISHIHELENENTGCGNSNAVFGKSVGSCYNSGVIIQN</sequence>
<keyword evidence="3" id="KW-1185">Reference proteome</keyword>
<accession>A0ABU7K318</accession>
<dbReference type="Proteomes" id="UP001356095">
    <property type="component" value="Unassembled WGS sequence"/>
</dbReference>
<protein>
    <recommendedName>
        <fullName evidence="4">Secreted protein</fullName>
    </recommendedName>
</protein>
<dbReference type="RefSeq" id="WP_330090044.1">
    <property type="nucleotide sequence ID" value="NZ_JAUZMY010000002.1"/>
</dbReference>
<comment type="caution">
    <text evidence="2">The sequence shown here is derived from an EMBL/GenBank/DDBJ whole genome shotgun (WGS) entry which is preliminary data.</text>
</comment>
<name>A0ABU7K318_9ACTN</name>
<evidence type="ECO:0000313" key="3">
    <source>
        <dbReference type="Proteomes" id="UP001356095"/>
    </source>
</evidence>
<gene>
    <name evidence="2" type="ORF">Q8791_03340</name>
</gene>
<dbReference type="EMBL" id="JAUZMY010000002">
    <property type="protein sequence ID" value="MEE2036254.1"/>
    <property type="molecule type" value="Genomic_DNA"/>
</dbReference>
<evidence type="ECO:0000256" key="1">
    <source>
        <dbReference type="SAM" id="SignalP"/>
    </source>
</evidence>
<keyword evidence="1" id="KW-0732">Signal</keyword>
<evidence type="ECO:0000313" key="2">
    <source>
        <dbReference type="EMBL" id="MEE2036254.1"/>
    </source>
</evidence>